<dbReference type="InterPro" id="IPR036615">
    <property type="entry name" value="Mur_ligase_C_dom_sf"/>
</dbReference>
<feature type="domain" description="Mur ligase central" evidence="14">
    <location>
        <begin position="112"/>
        <end position="300"/>
    </location>
</feature>
<evidence type="ECO:0000256" key="9">
    <source>
        <dbReference type="ARBA" id="ARBA00023316"/>
    </source>
</evidence>
<evidence type="ECO:0000256" key="7">
    <source>
        <dbReference type="ARBA" id="ARBA00022984"/>
    </source>
</evidence>
<reference evidence="15 16" key="1">
    <citation type="submission" date="2019-03" db="EMBL/GenBank/DDBJ databases">
        <title>Genomic Encyclopedia of Type Strains, Phase III (KMG-III): the genomes of soil and plant-associated and newly described type strains.</title>
        <authorList>
            <person name="Whitman W."/>
        </authorList>
    </citation>
    <scope>NUCLEOTIDE SEQUENCE [LARGE SCALE GENOMIC DNA]</scope>
    <source>
        <strain evidence="15 16">CGMCC 1.7002</strain>
    </source>
</reference>
<dbReference type="Proteomes" id="UP000295391">
    <property type="component" value="Unassembled WGS sequence"/>
</dbReference>
<dbReference type="InterPro" id="IPR013221">
    <property type="entry name" value="Mur_ligase_cen"/>
</dbReference>
<dbReference type="InterPro" id="IPR005863">
    <property type="entry name" value="UDP-N-AcMur_synth"/>
</dbReference>
<dbReference type="GO" id="GO:0008766">
    <property type="term" value="F:UDP-N-acetylmuramoylalanyl-D-glutamyl-2,6-diaminopimelate-D-alanyl-D-alanine ligase activity"/>
    <property type="evidence" value="ECO:0007669"/>
    <property type="project" value="RHEA"/>
</dbReference>
<keyword evidence="5 10" id="KW-0067">ATP-binding</keyword>
<evidence type="ECO:0000313" key="15">
    <source>
        <dbReference type="EMBL" id="TDQ66803.1"/>
    </source>
</evidence>
<evidence type="ECO:0000256" key="8">
    <source>
        <dbReference type="ARBA" id="ARBA00023306"/>
    </source>
</evidence>
<dbReference type="GO" id="GO:0009252">
    <property type="term" value="P:peptidoglycan biosynthetic process"/>
    <property type="evidence" value="ECO:0007669"/>
    <property type="project" value="UniProtKB-UniRule"/>
</dbReference>
<comment type="catalytic activity">
    <reaction evidence="10 11">
        <text>D-alanyl-D-alanine + UDP-N-acetyl-alpha-D-muramoyl-L-alanyl-gamma-D-glutamyl-meso-2,6-diaminopimelate + ATP = UDP-N-acetyl-alpha-D-muramoyl-L-alanyl-gamma-D-glutamyl-meso-2,6-diaminopimeloyl-D-alanyl-D-alanine + ADP + phosphate + H(+)</text>
        <dbReference type="Rhea" id="RHEA:28374"/>
        <dbReference type="ChEBI" id="CHEBI:15378"/>
        <dbReference type="ChEBI" id="CHEBI:30616"/>
        <dbReference type="ChEBI" id="CHEBI:43474"/>
        <dbReference type="ChEBI" id="CHEBI:57822"/>
        <dbReference type="ChEBI" id="CHEBI:61386"/>
        <dbReference type="ChEBI" id="CHEBI:83905"/>
        <dbReference type="ChEBI" id="CHEBI:456216"/>
        <dbReference type="EC" id="6.3.2.10"/>
    </reaction>
</comment>
<dbReference type="Pfam" id="PF01225">
    <property type="entry name" value="Mur_ligase"/>
    <property type="match status" value="1"/>
</dbReference>
<dbReference type="InterPro" id="IPR036565">
    <property type="entry name" value="Mur-like_cat_sf"/>
</dbReference>
<dbReference type="InterPro" id="IPR000713">
    <property type="entry name" value="Mur_ligase_N"/>
</dbReference>
<comment type="function">
    <text evidence="10 11">Involved in cell wall formation. Catalyzes the final step in the synthesis of UDP-N-acetylmuramoyl-pentapeptide, the precursor of murein.</text>
</comment>
<dbReference type="Pfam" id="PF02875">
    <property type="entry name" value="Mur_ligase_C"/>
    <property type="match status" value="1"/>
</dbReference>
<dbReference type="PANTHER" id="PTHR43024">
    <property type="entry name" value="UDP-N-ACETYLMURAMOYL-TRIPEPTIDE--D-ALANYL-D-ALANINE LIGASE"/>
    <property type="match status" value="1"/>
</dbReference>
<dbReference type="GO" id="GO:0005524">
    <property type="term" value="F:ATP binding"/>
    <property type="evidence" value="ECO:0007669"/>
    <property type="project" value="UniProtKB-UniRule"/>
</dbReference>
<keyword evidence="4 10" id="KW-0547">Nucleotide-binding</keyword>
<accession>A0A4R6VS04</accession>
<dbReference type="InterPro" id="IPR004101">
    <property type="entry name" value="Mur_ligase_C"/>
</dbReference>
<dbReference type="Gene3D" id="3.90.190.20">
    <property type="entry name" value="Mur ligase, C-terminal domain"/>
    <property type="match status" value="1"/>
</dbReference>
<evidence type="ECO:0000259" key="13">
    <source>
        <dbReference type="Pfam" id="PF02875"/>
    </source>
</evidence>
<keyword evidence="6 10" id="KW-0133">Cell shape</keyword>
<proteinExistence type="inferred from homology"/>
<keyword evidence="16" id="KW-1185">Reference proteome</keyword>
<evidence type="ECO:0000256" key="3">
    <source>
        <dbReference type="ARBA" id="ARBA00022618"/>
    </source>
</evidence>
<evidence type="ECO:0000256" key="11">
    <source>
        <dbReference type="RuleBase" id="RU004136"/>
    </source>
</evidence>
<evidence type="ECO:0000256" key="2">
    <source>
        <dbReference type="ARBA" id="ARBA00022598"/>
    </source>
</evidence>
<dbReference type="AlphaFoldDB" id="A0A4R6VS04"/>
<dbReference type="UniPathway" id="UPA00219"/>
<dbReference type="SUPFAM" id="SSF53244">
    <property type="entry name" value="MurD-like peptide ligases, peptide-binding domain"/>
    <property type="match status" value="1"/>
</dbReference>
<dbReference type="GO" id="GO:0047480">
    <property type="term" value="F:UDP-N-acetylmuramoyl-tripeptide-D-alanyl-D-alanine ligase activity"/>
    <property type="evidence" value="ECO:0007669"/>
    <property type="project" value="UniProtKB-UniRule"/>
</dbReference>
<dbReference type="Gene3D" id="3.40.1390.10">
    <property type="entry name" value="MurE/MurF, N-terminal domain"/>
    <property type="match status" value="1"/>
</dbReference>
<dbReference type="EMBL" id="SNYR01000001">
    <property type="protein sequence ID" value="TDQ66803.1"/>
    <property type="molecule type" value="Genomic_DNA"/>
</dbReference>
<organism evidence="15 16">
    <name type="scientific">Maritalea mobilis</name>
    <dbReference type="NCBI Taxonomy" id="483324"/>
    <lineage>
        <taxon>Bacteria</taxon>
        <taxon>Pseudomonadati</taxon>
        <taxon>Pseudomonadota</taxon>
        <taxon>Alphaproteobacteria</taxon>
        <taxon>Hyphomicrobiales</taxon>
        <taxon>Devosiaceae</taxon>
        <taxon>Maritalea</taxon>
    </lineage>
</organism>
<evidence type="ECO:0000256" key="4">
    <source>
        <dbReference type="ARBA" id="ARBA00022741"/>
    </source>
</evidence>
<keyword evidence="1 10" id="KW-0963">Cytoplasm</keyword>
<evidence type="ECO:0000256" key="6">
    <source>
        <dbReference type="ARBA" id="ARBA00022960"/>
    </source>
</evidence>
<feature type="domain" description="Mur ligase C-terminal" evidence="13">
    <location>
        <begin position="325"/>
        <end position="449"/>
    </location>
</feature>
<comment type="caution">
    <text evidence="15">The sequence shown here is derived from an EMBL/GenBank/DDBJ whole genome shotgun (WGS) entry which is preliminary data.</text>
</comment>
<keyword evidence="9 10" id="KW-0961">Cell wall biogenesis/degradation</keyword>
<dbReference type="GO" id="GO:0008360">
    <property type="term" value="P:regulation of cell shape"/>
    <property type="evidence" value="ECO:0007669"/>
    <property type="project" value="UniProtKB-KW"/>
</dbReference>
<evidence type="ECO:0000259" key="14">
    <source>
        <dbReference type="Pfam" id="PF08245"/>
    </source>
</evidence>
<dbReference type="GO" id="GO:0005737">
    <property type="term" value="C:cytoplasm"/>
    <property type="evidence" value="ECO:0007669"/>
    <property type="project" value="UniProtKB-SubCell"/>
</dbReference>
<dbReference type="EC" id="6.3.2.10" evidence="10 11"/>
<dbReference type="GO" id="GO:0071555">
    <property type="term" value="P:cell wall organization"/>
    <property type="evidence" value="ECO:0007669"/>
    <property type="project" value="UniProtKB-KW"/>
</dbReference>
<dbReference type="InterPro" id="IPR035911">
    <property type="entry name" value="MurE/MurF_N"/>
</dbReference>
<evidence type="ECO:0000259" key="12">
    <source>
        <dbReference type="Pfam" id="PF01225"/>
    </source>
</evidence>
<evidence type="ECO:0000256" key="5">
    <source>
        <dbReference type="ARBA" id="ARBA00022840"/>
    </source>
</evidence>
<comment type="pathway">
    <text evidence="10 11">Cell wall biogenesis; peptidoglycan biosynthesis.</text>
</comment>
<dbReference type="Gene3D" id="3.40.1190.10">
    <property type="entry name" value="Mur-like, catalytic domain"/>
    <property type="match status" value="1"/>
</dbReference>
<keyword evidence="7 10" id="KW-0573">Peptidoglycan synthesis</keyword>
<evidence type="ECO:0000256" key="10">
    <source>
        <dbReference type="HAMAP-Rule" id="MF_02019"/>
    </source>
</evidence>
<dbReference type="SUPFAM" id="SSF53623">
    <property type="entry name" value="MurD-like peptide ligases, catalytic domain"/>
    <property type="match status" value="1"/>
</dbReference>
<evidence type="ECO:0000313" key="16">
    <source>
        <dbReference type="Proteomes" id="UP000295391"/>
    </source>
</evidence>
<dbReference type="GO" id="GO:0051301">
    <property type="term" value="P:cell division"/>
    <property type="evidence" value="ECO:0007669"/>
    <property type="project" value="UniProtKB-KW"/>
</dbReference>
<gene>
    <name evidence="10" type="primary">murF</name>
    <name evidence="15" type="ORF">ATL17_0807</name>
</gene>
<keyword evidence="2 10" id="KW-0436">Ligase</keyword>
<dbReference type="PANTHER" id="PTHR43024:SF1">
    <property type="entry name" value="UDP-N-ACETYLMURAMOYL-TRIPEPTIDE--D-ALANYL-D-ALANINE LIGASE"/>
    <property type="match status" value="1"/>
</dbReference>
<dbReference type="HAMAP" id="MF_02019">
    <property type="entry name" value="MurF"/>
    <property type="match status" value="1"/>
</dbReference>
<name>A0A4R6VS04_9HYPH</name>
<comment type="subcellular location">
    <subcellularLocation>
        <location evidence="10 11">Cytoplasm</location>
    </subcellularLocation>
</comment>
<protein>
    <recommendedName>
        <fullName evidence="10 11">UDP-N-acetylmuramoyl-tripeptide--D-alanyl-D-alanine ligase</fullName>
        <ecNumber evidence="10 11">6.3.2.10</ecNumber>
    </recommendedName>
    <alternativeName>
        <fullName evidence="10">D-alanyl-D-alanine-adding enzyme</fullName>
    </alternativeName>
</protein>
<dbReference type="Pfam" id="PF08245">
    <property type="entry name" value="Mur_ligase_M"/>
    <property type="match status" value="1"/>
</dbReference>
<sequence>MTALWTIDEICRATDGRAVGLDADAAINGISIDSRTISENDLFVAIKGDRFDGHDFVAKALEQGAGAALVSDAFADAHPDLSRLIVVDDALLGLERLGVAARQRMQGKVIAVTGSVGKTSTKEAIRITLQQFGKTHFSIKSFNNHWGVPLMLARMPADTEFAVFELGMSHADEIRPLVNMVSPHMAVITRIAPAHLENFKDLYGIADAKAEIFEGLLPGGHVFLGADHDYVAYLKGRAAGLGHENVTTYGFAEMADMHLSAPVLADGQIGCDFEFDAENGQLLVPQLGAHALPNAASAYLIGRALELDADALLAAIQHYVAPPGRGEIITLELEEGTATLVDESYNANPTSMLAALDTLSRNQHQGRTCVILGDMLELGAQAPDLHRSLAEPLKQLAPEQCYFVGPMMAHLFEDVRDDLVVEWLENRDTLLPKLANWLAPGDLVMVKGSNGIGLGALVQACREKWPPTKE</sequence>
<dbReference type="NCBIfam" id="TIGR01143">
    <property type="entry name" value="murF"/>
    <property type="match status" value="1"/>
</dbReference>
<dbReference type="RefSeq" id="WP_166638882.1">
    <property type="nucleotide sequence ID" value="NZ_SNYR01000001.1"/>
</dbReference>
<dbReference type="InterPro" id="IPR051046">
    <property type="entry name" value="MurCDEF_CellWall_CoF430Synth"/>
</dbReference>
<feature type="binding site" evidence="10">
    <location>
        <begin position="114"/>
        <end position="120"/>
    </location>
    <ligand>
        <name>ATP</name>
        <dbReference type="ChEBI" id="CHEBI:30616"/>
    </ligand>
</feature>
<keyword evidence="8 10" id="KW-0131">Cell cycle</keyword>
<dbReference type="SUPFAM" id="SSF63418">
    <property type="entry name" value="MurE/MurF N-terminal domain"/>
    <property type="match status" value="1"/>
</dbReference>
<evidence type="ECO:0000256" key="1">
    <source>
        <dbReference type="ARBA" id="ARBA00022490"/>
    </source>
</evidence>
<comment type="similarity">
    <text evidence="10">Belongs to the MurCDEF family. MurF subfamily.</text>
</comment>
<keyword evidence="3 10" id="KW-0132">Cell division</keyword>
<feature type="domain" description="Mur ligase N-terminal catalytic" evidence="12">
    <location>
        <begin position="27"/>
        <end position="74"/>
    </location>
</feature>